<feature type="compositionally biased region" description="Low complexity" evidence="1">
    <location>
        <begin position="123"/>
        <end position="143"/>
    </location>
</feature>
<dbReference type="Proteomes" id="UP001151760">
    <property type="component" value="Unassembled WGS sequence"/>
</dbReference>
<protein>
    <submittedName>
        <fullName evidence="2">Uncharacterized protein</fullName>
    </submittedName>
</protein>
<organism evidence="2 3">
    <name type="scientific">Tanacetum coccineum</name>
    <dbReference type="NCBI Taxonomy" id="301880"/>
    <lineage>
        <taxon>Eukaryota</taxon>
        <taxon>Viridiplantae</taxon>
        <taxon>Streptophyta</taxon>
        <taxon>Embryophyta</taxon>
        <taxon>Tracheophyta</taxon>
        <taxon>Spermatophyta</taxon>
        <taxon>Magnoliopsida</taxon>
        <taxon>eudicotyledons</taxon>
        <taxon>Gunneridae</taxon>
        <taxon>Pentapetalae</taxon>
        <taxon>asterids</taxon>
        <taxon>campanulids</taxon>
        <taxon>Asterales</taxon>
        <taxon>Asteraceae</taxon>
        <taxon>Asteroideae</taxon>
        <taxon>Anthemideae</taxon>
        <taxon>Anthemidinae</taxon>
        <taxon>Tanacetum</taxon>
    </lineage>
</organism>
<proteinExistence type="predicted"/>
<dbReference type="EMBL" id="BQNB010015509">
    <property type="protein sequence ID" value="GJT40843.1"/>
    <property type="molecule type" value="Genomic_DNA"/>
</dbReference>
<evidence type="ECO:0000256" key="1">
    <source>
        <dbReference type="SAM" id="MobiDB-lite"/>
    </source>
</evidence>
<name>A0ABQ5DRB8_9ASTR</name>
<feature type="region of interest" description="Disordered" evidence="1">
    <location>
        <begin position="119"/>
        <end position="168"/>
    </location>
</feature>
<sequence length="529" mass="61902">MKFLLESLTTRIKEQVKDQLSQILPKEMSNFTPPVIEELIKESRDEVTLAKVSSQPHSTYKAASTLTEFELKNILLDKMEKSESYLATPEHRDCYDSLKNFMISTKIFSSLMITNHVKKKDSTSGSSKGSKSQPKSSGKSGQSEEPVFKVADSDMPQDKKGNMGDNEDELRKEIASRCDWTNLLKGTHSNYAKLEYDFEECYKALSEKLDWENPEGGDYPFDLSKPFPLIKRGKHQRVPFEFFINNDLNHTCQGYEETWIRINDIEDMFILVVQNRLINLSGDDVANFAKALRMFTRSLVIQKRVEDLQLGVESYQKNINVTKPDTIRLDLRKRHPYTPYRYPQGFIYVDDHKRNRLMRSDKLYKFSYGTLTRLLSSLEDITKNIDMEYLPKRRWSNLEKKRAHFMIKDINMLLKEKSSLVVDSTELTSDYCKEQHDFVILCSYLKEHPSDFIHYEDGILLKITSNKLMEYLKMVMERQSVKVKEIQERCIIKAFQDYQIKKGMSMSVQKSQVHEMAKFVRWQNEIILG</sequence>
<comment type="caution">
    <text evidence="2">The sequence shown here is derived from an EMBL/GenBank/DDBJ whole genome shotgun (WGS) entry which is preliminary data.</text>
</comment>
<gene>
    <name evidence="2" type="ORF">Tco_0940708</name>
</gene>
<reference evidence="2" key="2">
    <citation type="submission" date="2022-01" db="EMBL/GenBank/DDBJ databases">
        <authorList>
            <person name="Yamashiro T."/>
            <person name="Shiraishi A."/>
            <person name="Satake H."/>
            <person name="Nakayama K."/>
        </authorList>
    </citation>
    <scope>NUCLEOTIDE SEQUENCE</scope>
</reference>
<keyword evidence="3" id="KW-1185">Reference proteome</keyword>
<evidence type="ECO:0000313" key="2">
    <source>
        <dbReference type="EMBL" id="GJT40843.1"/>
    </source>
</evidence>
<evidence type="ECO:0000313" key="3">
    <source>
        <dbReference type="Proteomes" id="UP001151760"/>
    </source>
</evidence>
<reference evidence="2" key="1">
    <citation type="journal article" date="2022" name="Int. J. Mol. Sci.">
        <title>Draft Genome of Tanacetum Coccineum: Genomic Comparison of Closely Related Tanacetum-Family Plants.</title>
        <authorList>
            <person name="Yamashiro T."/>
            <person name="Shiraishi A."/>
            <person name="Nakayama K."/>
            <person name="Satake H."/>
        </authorList>
    </citation>
    <scope>NUCLEOTIDE SEQUENCE</scope>
</reference>
<accession>A0ABQ5DRB8</accession>